<evidence type="ECO:0000256" key="7">
    <source>
        <dbReference type="RuleBase" id="RU362044"/>
    </source>
</evidence>
<name>A0ABU3KAW2_9BACT</name>
<dbReference type="InterPro" id="IPR030802">
    <property type="entry name" value="Permease_MalE"/>
</dbReference>
<feature type="transmembrane region" description="Helical" evidence="7">
    <location>
        <begin position="196"/>
        <end position="219"/>
    </location>
</feature>
<dbReference type="Proteomes" id="UP001250932">
    <property type="component" value="Unassembled WGS sequence"/>
</dbReference>
<feature type="transmembrane region" description="Helical" evidence="7">
    <location>
        <begin position="146"/>
        <end position="176"/>
    </location>
</feature>
<gene>
    <name evidence="8" type="ORF">PPG34_14400</name>
</gene>
<keyword evidence="5 7" id="KW-1133">Transmembrane helix</keyword>
<evidence type="ECO:0000256" key="3">
    <source>
        <dbReference type="ARBA" id="ARBA00022448"/>
    </source>
</evidence>
<proteinExistence type="inferred from homology"/>
<comment type="caution">
    <text evidence="8">The sequence shown here is derived from an EMBL/GenBank/DDBJ whole genome shotgun (WGS) entry which is preliminary data.</text>
</comment>
<feature type="transmembrane region" description="Helical" evidence="7">
    <location>
        <begin position="231"/>
        <end position="249"/>
    </location>
</feature>
<evidence type="ECO:0000256" key="1">
    <source>
        <dbReference type="ARBA" id="ARBA00004141"/>
    </source>
</evidence>
<dbReference type="PANTHER" id="PTHR30188">
    <property type="entry name" value="ABC TRANSPORTER PERMEASE PROTEIN-RELATED"/>
    <property type="match status" value="1"/>
</dbReference>
<protein>
    <submittedName>
        <fullName evidence="8">MlaE family lipid ABC transporter permease subunit</fullName>
    </submittedName>
</protein>
<dbReference type="InterPro" id="IPR003453">
    <property type="entry name" value="ABC_MlaE_roteobac"/>
</dbReference>
<keyword evidence="6 7" id="KW-0472">Membrane</keyword>
<evidence type="ECO:0000256" key="2">
    <source>
        <dbReference type="ARBA" id="ARBA00007556"/>
    </source>
</evidence>
<dbReference type="Pfam" id="PF02405">
    <property type="entry name" value="MlaE"/>
    <property type="match status" value="1"/>
</dbReference>
<accession>A0ABU3KAW2</accession>
<evidence type="ECO:0000256" key="6">
    <source>
        <dbReference type="ARBA" id="ARBA00023136"/>
    </source>
</evidence>
<comment type="subcellular location">
    <subcellularLocation>
        <location evidence="1">Membrane</location>
        <topology evidence="1">Multi-pass membrane protein</topology>
    </subcellularLocation>
</comment>
<reference evidence="8 9" key="1">
    <citation type="journal article" date="2023" name="ISME J.">
        <title>Cultivation and genomic characterization of novel and ubiquitous marine nitrite-oxidizing bacteria from the Nitrospirales.</title>
        <authorList>
            <person name="Mueller A.J."/>
            <person name="Daebeler A."/>
            <person name="Herbold C.W."/>
            <person name="Kirkegaard R.H."/>
            <person name="Daims H."/>
        </authorList>
    </citation>
    <scope>NUCLEOTIDE SEQUENCE [LARGE SCALE GENOMIC DNA]</scope>
    <source>
        <strain evidence="8 9">EB</strain>
    </source>
</reference>
<dbReference type="PANTHER" id="PTHR30188:SF4">
    <property type="entry name" value="PROTEIN TRIGALACTOSYLDIACYLGLYCEROL 1, CHLOROPLASTIC"/>
    <property type="match status" value="1"/>
</dbReference>
<keyword evidence="9" id="KW-1185">Reference proteome</keyword>
<dbReference type="RefSeq" id="WP_313834112.1">
    <property type="nucleotide sequence ID" value="NZ_JAQOUE010000001.1"/>
</dbReference>
<comment type="similarity">
    <text evidence="2 7">Belongs to the MlaE permease family.</text>
</comment>
<feature type="transmembrane region" description="Helical" evidence="7">
    <location>
        <begin position="86"/>
        <end position="106"/>
    </location>
</feature>
<dbReference type="EMBL" id="JAQOUE010000001">
    <property type="protein sequence ID" value="MDT7043546.1"/>
    <property type="molecule type" value="Genomic_DNA"/>
</dbReference>
<keyword evidence="4 7" id="KW-0812">Transmembrane</keyword>
<evidence type="ECO:0000256" key="4">
    <source>
        <dbReference type="ARBA" id="ARBA00022692"/>
    </source>
</evidence>
<feature type="transmembrane region" description="Helical" evidence="7">
    <location>
        <begin position="12"/>
        <end position="33"/>
    </location>
</feature>
<sequence length="255" mass="27879">MLWIIGIGERTLALVQSMGHMVLFLLRAIAWFFRPPFRFHQILKQLHFIGYKSTFVVVLTAVFTGMVLALQGYYSLQKFGSEALLGSAVALSMIRELGPVLASLMVTARSGSAMTAEIGIMRITEQIDAMETMAINSLQYLISPKIIAALVAVPLLVAIFDVVGIYGGYLVGVKLLGVSGGSYWSSIESAVEWRDVYGGIIKSLSFGLIISWVCCYKGYFTKMSAEGLGKATTEAVVLSSVFILVWDYFLTSVLL</sequence>
<feature type="transmembrane region" description="Helical" evidence="7">
    <location>
        <begin position="54"/>
        <end position="74"/>
    </location>
</feature>
<organism evidence="8 9">
    <name type="scientific">Candidatus Nitronereus thalassa</name>
    <dbReference type="NCBI Taxonomy" id="3020898"/>
    <lineage>
        <taxon>Bacteria</taxon>
        <taxon>Pseudomonadati</taxon>
        <taxon>Nitrospirota</taxon>
        <taxon>Nitrospiria</taxon>
        <taxon>Nitrospirales</taxon>
        <taxon>Nitrospiraceae</taxon>
        <taxon>Candidatus Nitronereus</taxon>
    </lineage>
</organism>
<keyword evidence="3" id="KW-0813">Transport</keyword>
<evidence type="ECO:0000313" key="8">
    <source>
        <dbReference type="EMBL" id="MDT7043546.1"/>
    </source>
</evidence>
<dbReference type="NCBIfam" id="TIGR00056">
    <property type="entry name" value="MlaE family lipid ABC transporter permease subunit"/>
    <property type="match status" value="1"/>
</dbReference>
<evidence type="ECO:0000313" key="9">
    <source>
        <dbReference type="Proteomes" id="UP001250932"/>
    </source>
</evidence>
<evidence type="ECO:0000256" key="5">
    <source>
        <dbReference type="ARBA" id="ARBA00022989"/>
    </source>
</evidence>